<organism evidence="3 4">
    <name type="scientific">Melioribacter roseus (strain DSM 23840 / JCM 17771 / VKM B-2668 / P3M-2)</name>
    <dbReference type="NCBI Taxonomy" id="1191523"/>
    <lineage>
        <taxon>Bacteria</taxon>
        <taxon>Pseudomonadati</taxon>
        <taxon>Ignavibacteriota</taxon>
        <taxon>Ignavibacteria</taxon>
        <taxon>Ignavibacteriales</taxon>
        <taxon>Melioribacteraceae</taxon>
        <taxon>Melioribacter</taxon>
    </lineage>
</organism>
<evidence type="ECO:0000313" key="4">
    <source>
        <dbReference type="Proteomes" id="UP000009011"/>
    </source>
</evidence>
<feature type="transmembrane region" description="Helical" evidence="1">
    <location>
        <begin position="196"/>
        <end position="213"/>
    </location>
</feature>
<feature type="transmembrane region" description="Helical" evidence="1">
    <location>
        <begin position="291"/>
        <end position="313"/>
    </location>
</feature>
<proteinExistence type="predicted"/>
<keyword evidence="1" id="KW-0812">Transmembrane</keyword>
<dbReference type="STRING" id="1191523.MROS_0386"/>
<feature type="transmembrane region" description="Helical" evidence="1">
    <location>
        <begin position="325"/>
        <end position="346"/>
    </location>
</feature>
<gene>
    <name evidence="3" type="ordered locus">MROS_0386</name>
</gene>
<feature type="transmembrane region" description="Helical" evidence="1">
    <location>
        <begin position="53"/>
        <end position="70"/>
    </location>
</feature>
<accession>I6ZNN5</accession>
<sequence length="360" mass="41393">MNNSPRRIIYLDLMRALAVLMMVEGHTTDTFLADQFRNPDSWLYQLWLIKRGITAPIFMFTSGVVFTYLLKLQNKPFWENPRVYKGFRRFITLVVIGYMLRFPTHSFVDFQYVSLKQWYIFFASDALHLIGFGLLFILILEYFSEILKVNSYIMFLSAALFFFIIYPYTEKIQWTEIVPVPLAAYFYHKTGSLFPFFPWAGYVISGALLGSYLAKNPNVFTSPRFSKSLLIIGVVLLIAASILGNINLLNDQQKNAYYFISMRLGSVILLNSAMSYIALRLDTIPDIIKWVGRHTLVVYAVHVIILYGSAWVPGLNAIFAKSMNLYLSVCCAIVMIVAMIIMVWGIEKYKLTFKKEVAGS</sequence>
<feature type="transmembrane region" description="Helical" evidence="1">
    <location>
        <begin position="120"/>
        <end position="140"/>
    </location>
</feature>
<feature type="transmembrane region" description="Helical" evidence="1">
    <location>
        <begin position="12"/>
        <end position="33"/>
    </location>
</feature>
<dbReference type="Pfam" id="PF07786">
    <property type="entry name" value="HGSNAT_cat"/>
    <property type="match status" value="1"/>
</dbReference>
<keyword evidence="1" id="KW-1133">Transmembrane helix</keyword>
<dbReference type="EMBL" id="CP003557">
    <property type="protein sequence ID" value="AFN73629.1"/>
    <property type="molecule type" value="Genomic_DNA"/>
</dbReference>
<name>I6ZNN5_MELRP</name>
<evidence type="ECO:0000256" key="1">
    <source>
        <dbReference type="SAM" id="Phobius"/>
    </source>
</evidence>
<dbReference type="Proteomes" id="UP000009011">
    <property type="component" value="Chromosome"/>
</dbReference>
<evidence type="ECO:0000313" key="3">
    <source>
        <dbReference type="EMBL" id="AFN73629.1"/>
    </source>
</evidence>
<feature type="transmembrane region" description="Helical" evidence="1">
    <location>
        <begin position="90"/>
        <end position="108"/>
    </location>
</feature>
<feature type="transmembrane region" description="Helical" evidence="1">
    <location>
        <begin position="225"/>
        <end position="244"/>
    </location>
</feature>
<keyword evidence="4" id="KW-1185">Reference proteome</keyword>
<reference evidence="3 4" key="1">
    <citation type="journal article" date="2013" name="PLoS ONE">
        <title>Genomic analysis of Melioribacter roseus, facultatively anaerobic organotrophic bacterium representing a novel deep lineage within Bacteriodetes/Chlorobi group.</title>
        <authorList>
            <person name="Kadnikov V.V."/>
            <person name="Mardanov A.V."/>
            <person name="Podosokorskaya O.A."/>
            <person name="Gavrilov S.N."/>
            <person name="Kublanov I.V."/>
            <person name="Beletsky A.V."/>
            <person name="Bonch-Osmolovskaya E.A."/>
            <person name="Ravin N.V."/>
        </authorList>
    </citation>
    <scope>NUCLEOTIDE SEQUENCE [LARGE SCALE GENOMIC DNA]</scope>
    <source>
        <strain evidence="4">JCM 17771 / P3M-2</strain>
    </source>
</reference>
<dbReference type="InterPro" id="IPR012429">
    <property type="entry name" value="HGSNAT_cat"/>
</dbReference>
<feature type="transmembrane region" description="Helical" evidence="1">
    <location>
        <begin position="152"/>
        <end position="169"/>
    </location>
</feature>
<dbReference type="OrthoDB" id="1418407at2"/>
<feature type="transmembrane region" description="Helical" evidence="1">
    <location>
        <begin position="256"/>
        <end position="279"/>
    </location>
</feature>
<keyword evidence="1" id="KW-0472">Membrane</keyword>
<dbReference type="AlphaFoldDB" id="I6ZNN5"/>
<evidence type="ECO:0000259" key="2">
    <source>
        <dbReference type="Pfam" id="PF07786"/>
    </source>
</evidence>
<feature type="domain" description="Heparan-alpha-glucosaminide N-acetyltransferase catalytic" evidence="2">
    <location>
        <begin position="7"/>
        <end position="226"/>
    </location>
</feature>
<dbReference type="KEGG" id="mro:MROS_0386"/>
<protein>
    <recommendedName>
        <fullName evidence="2">Heparan-alpha-glucosaminide N-acetyltransferase catalytic domain-containing protein</fullName>
    </recommendedName>
</protein>
<dbReference type="HOGENOM" id="CLU_062174_0_0_10"/>
<dbReference type="eggNOG" id="COG1835">
    <property type="taxonomic scope" value="Bacteria"/>
</dbReference>